<protein>
    <submittedName>
        <fullName evidence="2">Uncharacterized protein</fullName>
    </submittedName>
</protein>
<evidence type="ECO:0000313" key="3">
    <source>
        <dbReference type="Proteomes" id="UP001152607"/>
    </source>
</evidence>
<comment type="caution">
    <text evidence="2">The sequence shown here is derived from an EMBL/GenBank/DDBJ whole genome shotgun (WGS) entry which is preliminary data.</text>
</comment>
<dbReference type="Proteomes" id="UP001152607">
    <property type="component" value="Unassembled WGS sequence"/>
</dbReference>
<organism evidence="2 3">
    <name type="scientific">Periconia digitata</name>
    <dbReference type="NCBI Taxonomy" id="1303443"/>
    <lineage>
        <taxon>Eukaryota</taxon>
        <taxon>Fungi</taxon>
        <taxon>Dikarya</taxon>
        <taxon>Ascomycota</taxon>
        <taxon>Pezizomycotina</taxon>
        <taxon>Dothideomycetes</taxon>
        <taxon>Pleosporomycetidae</taxon>
        <taxon>Pleosporales</taxon>
        <taxon>Massarineae</taxon>
        <taxon>Periconiaceae</taxon>
        <taxon>Periconia</taxon>
    </lineage>
</organism>
<sequence>MQARKQASPDMIPPAANSRTTPQQGCRPRSLPPGAHCTSASQSPFNSIHLAPADDVHGTGEFWTSVSLTSRASAARSSYPTGPTKRLEKKPDSECFLHIVFTLICTVRWRSRSVLWQCPFDSVVSSRCLLMPDKLLDLCLCSRIFPTRAVSNVRTAKWLHNGGARLSPTRPDTNGMNMAHGTWLKGGNGNNYAVSVWRGLTSLGKKLFDRQHTALGWVSQSWGKSFASSTQWDKHPIHTANAGVTKKTRLVPAMMISLAGRVVSMC</sequence>
<name>A0A9W4UHU6_9PLEO</name>
<proteinExistence type="predicted"/>
<evidence type="ECO:0000256" key="1">
    <source>
        <dbReference type="SAM" id="MobiDB-lite"/>
    </source>
</evidence>
<dbReference type="AlphaFoldDB" id="A0A9W4UHU6"/>
<gene>
    <name evidence="2" type="ORF">PDIGIT_LOCUS9052</name>
</gene>
<keyword evidence="3" id="KW-1185">Reference proteome</keyword>
<accession>A0A9W4UHU6</accession>
<dbReference type="EMBL" id="CAOQHR010000006">
    <property type="protein sequence ID" value="CAI6335964.1"/>
    <property type="molecule type" value="Genomic_DNA"/>
</dbReference>
<evidence type="ECO:0000313" key="2">
    <source>
        <dbReference type="EMBL" id="CAI6335964.1"/>
    </source>
</evidence>
<feature type="region of interest" description="Disordered" evidence="1">
    <location>
        <begin position="1"/>
        <end position="41"/>
    </location>
</feature>
<reference evidence="2" key="1">
    <citation type="submission" date="2023-01" db="EMBL/GenBank/DDBJ databases">
        <authorList>
            <person name="Van Ghelder C."/>
            <person name="Rancurel C."/>
        </authorList>
    </citation>
    <scope>NUCLEOTIDE SEQUENCE</scope>
    <source>
        <strain evidence="2">CNCM I-4278</strain>
    </source>
</reference>